<protein>
    <recommendedName>
        <fullName evidence="3">Cell division protein ZapA</fullName>
    </recommendedName>
    <alternativeName>
        <fullName evidence="11">Z ring-associated protein ZapA</fullName>
    </alternativeName>
</protein>
<dbReference type="Gene3D" id="3.30.160.880">
    <property type="entry name" value="Cell division protein ZapA protomer, N-terminal domain"/>
    <property type="match status" value="1"/>
</dbReference>
<gene>
    <name evidence="13" type="ORF">EDC44_11333</name>
</gene>
<dbReference type="InterPro" id="IPR042233">
    <property type="entry name" value="Cell_div_ZapA_N"/>
</dbReference>
<evidence type="ECO:0000256" key="7">
    <source>
        <dbReference type="ARBA" id="ARBA00023210"/>
    </source>
</evidence>
<keyword evidence="8" id="KW-0131">Cell cycle</keyword>
<keyword evidence="7" id="KW-0717">Septation</keyword>
<evidence type="ECO:0000256" key="11">
    <source>
        <dbReference type="ARBA" id="ARBA00033158"/>
    </source>
</evidence>
<dbReference type="GO" id="GO:0005829">
    <property type="term" value="C:cytosol"/>
    <property type="evidence" value="ECO:0007669"/>
    <property type="project" value="TreeGrafter"/>
</dbReference>
<proteinExistence type="inferred from homology"/>
<evidence type="ECO:0000256" key="12">
    <source>
        <dbReference type="SAM" id="Coils"/>
    </source>
</evidence>
<dbReference type="Pfam" id="PF05164">
    <property type="entry name" value="ZapA"/>
    <property type="match status" value="1"/>
</dbReference>
<dbReference type="SUPFAM" id="SSF102829">
    <property type="entry name" value="Cell division protein ZapA-like"/>
    <property type="match status" value="1"/>
</dbReference>
<evidence type="ECO:0000256" key="4">
    <source>
        <dbReference type="ARBA" id="ARBA00022490"/>
    </source>
</evidence>
<accession>A0A4R2TCQ4</accession>
<dbReference type="AlphaFoldDB" id="A0A4R2TCQ4"/>
<evidence type="ECO:0000256" key="8">
    <source>
        <dbReference type="ARBA" id="ARBA00023306"/>
    </source>
</evidence>
<dbReference type="InterPro" id="IPR007838">
    <property type="entry name" value="Cell_div_ZapA-like"/>
</dbReference>
<dbReference type="PANTHER" id="PTHR34981:SF1">
    <property type="entry name" value="CELL DIVISION PROTEIN ZAPA"/>
    <property type="match status" value="1"/>
</dbReference>
<comment type="subcellular location">
    <subcellularLocation>
        <location evidence="1">Cytoplasm</location>
    </subcellularLocation>
</comment>
<dbReference type="RefSeq" id="WP_131976964.1">
    <property type="nucleotide sequence ID" value="NZ_SLYB01000013.1"/>
</dbReference>
<evidence type="ECO:0000313" key="13">
    <source>
        <dbReference type="EMBL" id="TCP94888.1"/>
    </source>
</evidence>
<dbReference type="Proteomes" id="UP000295763">
    <property type="component" value="Unassembled WGS sequence"/>
</dbReference>
<evidence type="ECO:0000256" key="2">
    <source>
        <dbReference type="ARBA" id="ARBA00010074"/>
    </source>
</evidence>
<dbReference type="GO" id="GO:0030428">
    <property type="term" value="C:cell septum"/>
    <property type="evidence" value="ECO:0007669"/>
    <property type="project" value="TreeGrafter"/>
</dbReference>
<evidence type="ECO:0000256" key="6">
    <source>
        <dbReference type="ARBA" id="ARBA00023054"/>
    </source>
</evidence>
<evidence type="ECO:0000256" key="5">
    <source>
        <dbReference type="ARBA" id="ARBA00022618"/>
    </source>
</evidence>
<feature type="coiled-coil region" evidence="12">
    <location>
        <begin position="17"/>
        <end position="44"/>
    </location>
</feature>
<dbReference type="OrthoDB" id="5917174at2"/>
<dbReference type="InterPro" id="IPR036192">
    <property type="entry name" value="Cell_div_ZapA-like_sf"/>
</dbReference>
<sequence length="104" mass="11847">MSSKSITLNVLGHTLRLNAEEEHHEALRTSVHQLEQRVSEMKERSGIIQLEKVLAIVALNLTYELGQEQQKTNSNENLLVSRIQQLDHSLENVLAQQNLNKPLN</sequence>
<dbReference type="PANTHER" id="PTHR34981">
    <property type="entry name" value="CELL DIVISION PROTEIN ZAPA"/>
    <property type="match status" value="1"/>
</dbReference>
<reference evidence="13 14" key="1">
    <citation type="submission" date="2019-03" db="EMBL/GenBank/DDBJ databases">
        <title>Genomic Encyclopedia of Type Strains, Phase IV (KMG-IV): sequencing the most valuable type-strain genomes for metagenomic binning, comparative biology and taxonomic classification.</title>
        <authorList>
            <person name="Goeker M."/>
        </authorList>
    </citation>
    <scope>NUCLEOTIDE SEQUENCE [LARGE SCALE GENOMIC DNA]</scope>
    <source>
        <strain evidence="13 14">DSM 28404</strain>
    </source>
</reference>
<evidence type="ECO:0000313" key="14">
    <source>
        <dbReference type="Proteomes" id="UP000295763"/>
    </source>
</evidence>
<dbReference type="GO" id="GO:0000921">
    <property type="term" value="P:septin ring assembly"/>
    <property type="evidence" value="ECO:0007669"/>
    <property type="project" value="TreeGrafter"/>
</dbReference>
<comment type="similarity">
    <text evidence="2">Belongs to the ZapA family. Type 1 subfamily.</text>
</comment>
<keyword evidence="14" id="KW-1185">Reference proteome</keyword>
<dbReference type="GO" id="GO:0043093">
    <property type="term" value="P:FtsZ-dependent cytokinesis"/>
    <property type="evidence" value="ECO:0007669"/>
    <property type="project" value="TreeGrafter"/>
</dbReference>
<organism evidence="13 14">
    <name type="scientific">Cricetibacter osteomyelitidis</name>
    <dbReference type="NCBI Taxonomy" id="1521931"/>
    <lineage>
        <taxon>Bacteria</taxon>
        <taxon>Pseudomonadati</taxon>
        <taxon>Pseudomonadota</taxon>
        <taxon>Gammaproteobacteria</taxon>
        <taxon>Pasteurellales</taxon>
        <taxon>Pasteurellaceae</taxon>
        <taxon>Cricetibacter</taxon>
    </lineage>
</organism>
<name>A0A4R2TCQ4_9PAST</name>
<evidence type="ECO:0000256" key="1">
    <source>
        <dbReference type="ARBA" id="ARBA00004496"/>
    </source>
</evidence>
<comment type="subunit">
    <text evidence="10">Homodimer. Interacts with FtsZ.</text>
</comment>
<keyword evidence="5 13" id="KW-0132">Cell division</keyword>
<keyword evidence="6 12" id="KW-0175">Coiled coil</keyword>
<keyword evidence="4" id="KW-0963">Cytoplasm</keyword>
<dbReference type="GO" id="GO:0032153">
    <property type="term" value="C:cell division site"/>
    <property type="evidence" value="ECO:0007669"/>
    <property type="project" value="TreeGrafter"/>
</dbReference>
<evidence type="ECO:0000256" key="9">
    <source>
        <dbReference type="ARBA" id="ARBA00024910"/>
    </source>
</evidence>
<comment type="caution">
    <text evidence="13">The sequence shown here is derived from an EMBL/GenBank/DDBJ whole genome shotgun (WGS) entry which is preliminary data.</text>
</comment>
<dbReference type="GO" id="GO:0000917">
    <property type="term" value="P:division septum assembly"/>
    <property type="evidence" value="ECO:0007669"/>
    <property type="project" value="UniProtKB-KW"/>
</dbReference>
<evidence type="ECO:0000256" key="10">
    <source>
        <dbReference type="ARBA" id="ARBA00026068"/>
    </source>
</evidence>
<dbReference type="EMBL" id="SLYB01000013">
    <property type="protein sequence ID" value="TCP94888.1"/>
    <property type="molecule type" value="Genomic_DNA"/>
</dbReference>
<dbReference type="Gene3D" id="1.20.5.50">
    <property type="match status" value="1"/>
</dbReference>
<evidence type="ECO:0000256" key="3">
    <source>
        <dbReference type="ARBA" id="ARBA00015195"/>
    </source>
</evidence>
<comment type="function">
    <text evidence="9">Activator of cell division through the inhibition of FtsZ GTPase activity, therefore promoting FtsZ assembly into bundles of protofilaments necessary for the formation of the division Z ring. It is recruited early at mid-cell but it is not essential for cell division.</text>
</comment>